<dbReference type="SUPFAM" id="SSF55874">
    <property type="entry name" value="ATPase domain of HSP90 chaperone/DNA topoisomerase II/histidine kinase"/>
    <property type="match status" value="1"/>
</dbReference>
<dbReference type="InterPro" id="IPR005467">
    <property type="entry name" value="His_kinase_dom"/>
</dbReference>
<dbReference type="OrthoDB" id="5290456at2"/>
<dbReference type="InterPro" id="IPR000014">
    <property type="entry name" value="PAS"/>
</dbReference>
<evidence type="ECO:0000259" key="12">
    <source>
        <dbReference type="PROSITE" id="PS50110"/>
    </source>
</evidence>
<proteinExistence type="predicted"/>
<dbReference type="Pfam" id="PF02518">
    <property type="entry name" value="HATPase_c"/>
    <property type="match status" value="1"/>
</dbReference>
<dbReference type="AlphaFoldDB" id="A0A1T1AVJ1"/>
<dbReference type="InterPro" id="IPR013656">
    <property type="entry name" value="PAS_4"/>
</dbReference>
<dbReference type="InterPro" id="IPR011006">
    <property type="entry name" value="CheY-like_superfamily"/>
</dbReference>
<dbReference type="EC" id="2.7.13.3" evidence="2"/>
<feature type="domain" description="Response regulatory" evidence="12">
    <location>
        <begin position="585"/>
        <end position="701"/>
    </location>
</feature>
<dbReference type="PANTHER" id="PTHR45339">
    <property type="entry name" value="HYBRID SIGNAL TRANSDUCTION HISTIDINE KINASE J"/>
    <property type="match status" value="1"/>
</dbReference>
<dbReference type="SMART" id="SM00448">
    <property type="entry name" value="REC"/>
    <property type="match status" value="1"/>
</dbReference>
<evidence type="ECO:0000256" key="1">
    <source>
        <dbReference type="ARBA" id="ARBA00000085"/>
    </source>
</evidence>
<protein>
    <recommendedName>
        <fullName evidence="8">Virulence sensor protein BvgS</fullName>
        <ecNumber evidence="2">2.7.13.3</ecNumber>
    </recommendedName>
</protein>
<dbReference type="Gene3D" id="1.10.287.130">
    <property type="match status" value="1"/>
</dbReference>
<dbReference type="NCBIfam" id="TIGR00229">
    <property type="entry name" value="sensory_box"/>
    <property type="match status" value="1"/>
</dbReference>
<name>A0A1T1AVJ1_RHOFE</name>
<dbReference type="SMART" id="SM00387">
    <property type="entry name" value="HATPase_c"/>
    <property type="match status" value="1"/>
</dbReference>
<reference evidence="14 15" key="1">
    <citation type="submission" date="2017-01" db="EMBL/GenBank/DDBJ databases">
        <title>Genome sequencing of Rhodoferax fermentans JCM 7819.</title>
        <authorList>
            <person name="Kim Y.J."/>
            <person name="Farh M.E.-A."/>
            <person name="Yang D.-C."/>
        </authorList>
    </citation>
    <scope>NUCLEOTIDE SEQUENCE [LARGE SCALE GENOMIC DNA]</scope>
    <source>
        <strain evidence="14 15">JCM 7819</strain>
    </source>
</reference>
<dbReference type="FunFam" id="3.30.565.10:FF:000010">
    <property type="entry name" value="Sensor histidine kinase RcsC"/>
    <property type="match status" value="1"/>
</dbReference>
<dbReference type="SMART" id="SM00388">
    <property type="entry name" value="HisKA"/>
    <property type="match status" value="1"/>
</dbReference>
<dbReference type="Gene3D" id="3.30.450.20">
    <property type="entry name" value="PAS domain"/>
    <property type="match status" value="2"/>
</dbReference>
<dbReference type="SUPFAM" id="SSF55785">
    <property type="entry name" value="PYP-like sensor domain (PAS domain)"/>
    <property type="match status" value="2"/>
</dbReference>
<evidence type="ECO:0000259" key="13">
    <source>
        <dbReference type="PROSITE" id="PS50113"/>
    </source>
</evidence>
<dbReference type="PRINTS" id="PR00344">
    <property type="entry name" value="BCTRLSENSOR"/>
</dbReference>
<keyword evidence="10" id="KW-0472">Membrane</keyword>
<keyword evidence="5" id="KW-0902">Two-component regulatory system</keyword>
<evidence type="ECO:0000256" key="6">
    <source>
        <dbReference type="ARBA" id="ARBA00023026"/>
    </source>
</evidence>
<evidence type="ECO:0000256" key="5">
    <source>
        <dbReference type="ARBA" id="ARBA00023012"/>
    </source>
</evidence>
<feature type="domain" description="PAC" evidence="13">
    <location>
        <begin position="130"/>
        <end position="183"/>
    </location>
</feature>
<dbReference type="InterPro" id="IPR003594">
    <property type="entry name" value="HATPase_dom"/>
</dbReference>
<dbReference type="CDD" id="cd00082">
    <property type="entry name" value="HisKA"/>
    <property type="match status" value="1"/>
</dbReference>
<dbReference type="Proteomes" id="UP000190750">
    <property type="component" value="Unassembled WGS sequence"/>
</dbReference>
<dbReference type="CDD" id="cd16922">
    <property type="entry name" value="HATPase_EvgS-ArcB-TorS-like"/>
    <property type="match status" value="1"/>
</dbReference>
<dbReference type="Pfam" id="PF08448">
    <property type="entry name" value="PAS_4"/>
    <property type="match status" value="1"/>
</dbReference>
<organism evidence="14 15">
    <name type="scientific">Rhodoferax fermentans</name>
    <dbReference type="NCBI Taxonomy" id="28066"/>
    <lineage>
        <taxon>Bacteria</taxon>
        <taxon>Pseudomonadati</taxon>
        <taxon>Pseudomonadota</taxon>
        <taxon>Betaproteobacteria</taxon>
        <taxon>Burkholderiales</taxon>
        <taxon>Comamonadaceae</taxon>
        <taxon>Rhodoferax</taxon>
    </lineage>
</organism>
<evidence type="ECO:0000256" key="7">
    <source>
        <dbReference type="ARBA" id="ARBA00058004"/>
    </source>
</evidence>
<dbReference type="PANTHER" id="PTHR45339:SF1">
    <property type="entry name" value="HYBRID SIGNAL TRANSDUCTION HISTIDINE KINASE J"/>
    <property type="match status" value="1"/>
</dbReference>
<keyword evidence="3 9" id="KW-0597">Phosphoprotein</keyword>
<accession>A0A1T1AVJ1</accession>
<dbReference type="PROSITE" id="PS50109">
    <property type="entry name" value="HIS_KIN"/>
    <property type="match status" value="1"/>
</dbReference>
<evidence type="ECO:0000256" key="3">
    <source>
        <dbReference type="ARBA" id="ARBA00022553"/>
    </source>
</evidence>
<dbReference type="PROSITE" id="PS50113">
    <property type="entry name" value="PAC"/>
    <property type="match status" value="1"/>
</dbReference>
<keyword evidence="15" id="KW-1185">Reference proteome</keyword>
<dbReference type="InterPro" id="IPR035965">
    <property type="entry name" value="PAS-like_dom_sf"/>
</dbReference>
<dbReference type="SUPFAM" id="SSF47384">
    <property type="entry name" value="Homodimeric domain of signal transducing histidine kinase"/>
    <property type="match status" value="1"/>
</dbReference>
<dbReference type="Pfam" id="PF00512">
    <property type="entry name" value="HisKA"/>
    <property type="match status" value="1"/>
</dbReference>
<dbReference type="InterPro" id="IPR001789">
    <property type="entry name" value="Sig_transdc_resp-reg_receiver"/>
</dbReference>
<dbReference type="GO" id="GO:0000155">
    <property type="term" value="F:phosphorelay sensor kinase activity"/>
    <property type="evidence" value="ECO:0007669"/>
    <property type="project" value="InterPro"/>
</dbReference>
<dbReference type="InterPro" id="IPR004358">
    <property type="entry name" value="Sig_transdc_His_kin-like_C"/>
</dbReference>
<dbReference type="SUPFAM" id="SSF52172">
    <property type="entry name" value="CheY-like"/>
    <property type="match status" value="1"/>
</dbReference>
<evidence type="ECO:0000313" key="14">
    <source>
        <dbReference type="EMBL" id="OOV07995.1"/>
    </source>
</evidence>
<dbReference type="InterPro" id="IPR036890">
    <property type="entry name" value="HATPase_C_sf"/>
</dbReference>
<feature type="domain" description="Histidine kinase" evidence="11">
    <location>
        <begin position="337"/>
        <end position="557"/>
    </location>
</feature>
<evidence type="ECO:0000259" key="11">
    <source>
        <dbReference type="PROSITE" id="PS50109"/>
    </source>
</evidence>
<keyword evidence="10" id="KW-0812">Transmembrane</keyword>
<comment type="caution">
    <text evidence="14">The sequence shown here is derived from an EMBL/GenBank/DDBJ whole genome shotgun (WGS) entry which is preliminary data.</text>
</comment>
<dbReference type="STRING" id="28066.RF819_15840"/>
<dbReference type="CDD" id="cd17546">
    <property type="entry name" value="REC_hyHK_CKI1_RcsC-like"/>
    <property type="match status" value="1"/>
</dbReference>
<dbReference type="Gene3D" id="3.30.565.10">
    <property type="entry name" value="Histidine kinase-like ATPase, C-terminal domain"/>
    <property type="match status" value="1"/>
</dbReference>
<evidence type="ECO:0000256" key="8">
    <source>
        <dbReference type="ARBA" id="ARBA00070152"/>
    </source>
</evidence>
<dbReference type="RefSeq" id="WP_078365861.1">
    <property type="nucleotide sequence ID" value="NZ_MTJN01000002.1"/>
</dbReference>
<keyword evidence="10" id="KW-1133">Transmembrane helix</keyword>
<sequence>MHYSPYGRYLGWGMLVLLATGLLLGGWNMVLRRVVTSKTAALAKALKDLKTANDTTREVNDQLTATLEAIPDMLLRVDQKGCLLEVFASKEDGVRTLPYGELGKSFSELLPAEAAQTLADAIDVAASSGSDYGRVLALTIAGQPRWFELSTALKRSSEGKPPQFLMLSRDITMRRQSELELIRMKEAALEAEKNKQFRLLFDSAPVAMVYLHGQVIESVNRCFTALFGYEEGDISTLQDWWLRAYPDTSYRASVQTQWAQAVEQAMLAQGMVQAQEYQVSCKDGQRLTMLIGGQMVDNGMIVTLTDISQLKQVQRQLDLARTAAQAANAAKSAFLANMSHEIRTPMNAIVGMAHQMRRVGLPTHQGERLDKIDTAAQHLLMVISDILDISKIESGKLVLEQTPVDLVALLDNVKTISMARASSKGLSLGIETDTLPDKLLGDLTRLQQCLLNYVGNAIKFTDHGSITLKVHVVEETTQTVLLRFEVTDTGPGIPADVLSRLFGAFVQADNSITRRYGGTGLGLSINRLLAELMGGEADAISTPGTGSTFWFTARLTKSSEPVVMLPQAPLVDADAIIRREYSGSRILVVDDEPTNQAVLEFLLQDAGLHVDLADDGFQAVAKARASTYAAIFMDMQMPGLDGLDATRQIRALPTHTRTPILAMTGNAFEEDRLSCLAAGMNDFLTKPVMPKQLFAALLKALEQDTV</sequence>
<evidence type="ECO:0000313" key="15">
    <source>
        <dbReference type="Proteomes" id="UP000190750"/>
    </source>
</evidence>
<gene>
    <name evidence="14" type="ORF">RF819_15840</name>
</gene>
<dbReference type="Gene3D" id="3.40.50.2300">
    <property type="match status" value="1"/>
</dbReference>
<dbReference type="EMBL" id="MTJN01000002">
    <property type="protein sequence ID" value="OOV07995.1"/>
    <property type="molecule type" value="Genomic_DNA"/>
</dbReference>
<dbReference type="InterPro" id="IPR000700">
    <property type="entry name" value="PAS-assoc_C"/>
</dbReference>
<evidence type="ECO:0000256" key="4">
    <source>
        <dbReference type="ARBA" id="ARBA00022729"/>
    </source>
</evidence>
<evidence type="ECO:0000256" key="9">
    <source>
        <dbReference type="PROSITE-ProRule" id="PRU00169"/>
    </source>
</evidence>
<feature type="transmembrane region" description="Helical" evidence="10">
    <location>
        <begin position="12"/>
        <end position="31"/>
    </location>
</feature>
<feature type="modified residue" description="4-aspartylphosphate" evidence="9">
    <location>
        <position position="634"/>
    </location>
</feature>
<keyword evidence="4" id="KW-0732">Signal</keyword>
<evidence type="ECO:0000256" key="10">
    <source>
        <dbReference type="SAM" id="Phobius"/>
    </source>
</evidence>
<comment type="catalytic activity">
    <reaction evidence="1">
        <text>ATP + protein L-histidine = ADP + protein N-phospho-L-histidine.</text>
        <dbReference type="EC" id="2.7.13.3"/>
    </reaction>
</comment>
<keyword evidence="6" id="KW-0843">Virulence</keyword>
<dbReference type="InterPro" id="IPR003661">
    <property type="entry name" value="HisK_dim/P_dom"/>
</dbReference>
<dbReference type="InterPro" id="IPR036097">
    <property type="entry name" value="HisK_dim/P_sf"/>
</dbReference>
<comment type="function">
    <text evidence="7">Member of the two-component regulatory system BvgS/BvgA. Phosphorylates BvgA via a four-step phosphorelay in response to environmental signals.</text>
</comment>
<dbReference type="Pfam" id="PF00072">
    <property type="entry name" value="Response_reg"/>
    <property type="match status" value="1"/>
</dbReference>
<evidence type="ECO:0000256" key="2">
    <source>
        <dbReference type="ARBA" id="ARBA00012438"/>
    </source>
</evidence>
<dbReference type="PROSITE" id="PS50110">
    <property type="entry name" value="RESPONSE_REGULATORY"/>
    <property type="match status" value="1"/>
</dbReference>
<dbReference type="Pfam" id="PF13188">
    <property type="entry name" value="PAS_8"/>
    <property type="match status" value="1"/>
</dbReference>
<dbReference type="CDD" id="cd00130">
    <property type="entry name" value="PAS"/>
    <property type="match status" value="2"/>
</dbReference>